<dbReference type="Pfam" id="PF05754">
    <property type="entry name" value="DUF834"/>
    <property type="match status" value="1"/>
</dbReference>
<sequence length="175" mass="18322">MQLETVVAARVHGGRGVSAEVCANGAVAGVRRGMAMPAVQAARRGSGYGDGSVQPELAGKRRSAGSRGEHRRGHEELGEEGETEEESTRVVFIGSGGEIMVGRGGFEAAMAGDVGDIVGEVGARFGGKNWGKVGDLVEERIAFGSLETSKVSPESSRKRLGKVFALERLKRELTP</sequence>
<evidence type="ECO:0000259" key="2">
    <source>
        <dbReference type="Pfam" id="PF05754"/>
    </source>
</evidence>
<name>A0A0E0EPU4_9ORYZ</name>
<reference evidence="3" key="2">
    <citation type="submission" date="2018-05" db="EMBL/GenBank/DDBJ databases">
        <title>OmerRS3 (Oryza meridionalis Reference Sequence Version 3).</title>
        <authorList>
            <person name="Zhang J."/>
            <person name="Kudrna D."/>
            <person name="Lee S."/>
            <person name="Talag J."/>
            <person name="Welchert J."/>
            <person name="Wing R.A."/>
        </authorList>
    </citation>
    <scope>NUCLEOTIDE SEQUENCE [LARGE SCALE GENOMIC DNA]</scope>
    <source>
        <strain evidence="3">cv. OR44</strain>
    </source>
</reference>
<keyword evidence="4" id="KW-1185">Reference proteome</keyword>
<protein>
    <recommendedName>
        <fullName evidence="2">DUF834 domain-containing protein</fullName>
    </recommendedName>
</protein>
<dbReference type="AlphaFoldDB" id="A0A0E0EPU4"/>
<feature type="region of interest" description="Disordered" evidence="1">
    <location>
        <begin position="44"/>
        <end position="89"/>
    </location>
</feature>
<evidence type="ECO:0000256" key="1">
    <source>
        <dbReference type="SAM" id="MobiDB-lite"/>
    </source>
</evidence>
<accession>A0A0E0EPU4</accession>
<dbReference type="InterPro" id="IPR008552">
    <property type="entry name" value="DUF834"/>
</dbReference>
<evidence type="ECO:0000313" key="4">
    <source>
        <dbReference type="Proteomes" id="UP000008021"/>
    </source>
</evidence>
<dbReference type="EnsemblPlants" id="OMERI09G01640.1">
    <property type="protein sequence ID" value="OMERI09G01640.1"/>
    <property type="gene ID" value="OMERI09G01640"/>
</dbReference>
<evidence type="ECO:0000313" key="3">
    <source>
        <dbReference type="EnsemblPlants" id="OMERI09G01640.1"/>
    </source>
</evidence>
<reference evidence="3" key="1">
    <citation type="submission" date="2015-04" db="UniProtKB">
        <authorList>
            <consortium name="EnsemblPlants"/>
        </authorList>
    </citation>
    <scope>IDENTIFICATION</scope>
</reference>
<proteinExistence type="predicted"/>
<organism evidence="3">
    <name type="scientific">Oryza meridionalis</name>
    <dbReference type="NCBI Taxonomy" id="40149"/>
    <lineage>
        <taxon>Eukaryota</taxon>
        <taxon>Viridiplantae</taxon>
        <taxon>Streptophyta</taxon>
        <taxon>Embryophyta</taxon>
        <taxon>Tracheophyta</taxon>
        <taxon>Spermatophyta</taxon>
        <taxon>Magnoliopsida</taxon>
        <taxon>Liliopsida</taxon>
        <taxon>Poales</taxon>
        <taxon>Poaceae</taxon>
        <taxon>BOP clade</taxon>
        <taxon>Oryzoideae</taxon>
        <taxon>Oryzeae</taxon>
        <taxon>Oryzinae</taxon>
        <taxon>Oryza</taxon>
    </lineage>
</organism>
<dbReference type="Proteomes" id="UP000008021">
    <property type="component" value="Chromosome 9"/>
</dbReference>
<feature type="domain" description="DUF834" evidence="2">
    <location>
        <begin position="9"/>
        <end position="51"/>
    </location>
</feature>
<dbReference type="HOGENOM" id="CLU_1534941_0_0_1"/>
<dbReference type="Gramene" id="OMERI09G01640.1">
    <property type="protein sequence ID" value="OMERI09G01640.1"/>
    <property type="gene ID" value="OMERI09G01640"/>
</dbReference>